<evidence type="ECO:0000256" key="1">
    <source>
        <dbReference type="SAM" id="MobiDB-lite"/>
    </source>
</evidence>
<keyword evidence="3" id="KW-1185">Reference proteome</keyword>
<sequence>MEAELTQQIPAGRPALAERVVTQTDSETPNAADVWKDKAA</sequence>
<evidence type="ECO:0000313" key="3">
    <source>
        <dbReference type="Proteomes" id="UP000186096"/>
    </source>
</evidence>
<reference evidence="3" key="1">
    <citation type="submission" date="2017-01" db="EMBL/GenBank/DDBJ databases">
        <authorList>
            <person name="Varghese N."/>
            <person name="Submissions S."/>
        </authorList>
    </citation>
    <scope>NUCLEOTIDE SEQUENCE [LARGE SCALE GENOMIC DNA]</scope>
    <source>
        <strain evidence="3">ATCC 12950</strain>
    </source>
</reference>
<dbReference type="STRING" id="58117.SAMN05421833_129127"/>
<proteinExistence type="predicted"/>
<dbReference type="EMBL" id="FTNI01000029">
    <property type="protein sequence ID" value="SIS12863.1"/>
    <property type="molecule type" value="Genomic_DNA"/>
</dbReference>
<accession>A0A1N7GJT5</accession>
<protein>
    <submittedName>
        <fullName evidence="2">Uncharacterized protein</fullName>
    </submittedName>
</protein>
<name>A0A1N7GJT5_9ACTN</name>
<gene>
    <name evidence="2" type="ORF">SAMN05421833_129127</name>
</gene>
<organism evidence="2 3">
    <name type="scientific">Microbispora rosea</name>
    <dbReference type="NCBI Taxonomy" id="58117"/>
    <lineage>
        <taxon>Bacteria</taxon>
        <taxon>Bacillati</taxon>
        <taxon>Actinomycetota</taxon>
        <taxon>Actinomycetes</taxon>
        <taxon>Streptosporangiales</taxon>
        <taxon>Streptosporangiaceae</taxon>
        <taxon>Microbispora</taxon>
    </lineage>
</organism>
<feature type="region of interest" description="Disordered" evidence="1">
    <location>
        <begin position="1"/>
        <end position="40"/>
    </location>
</feature>
<evidence type="ECO:0000313" key="2">
    <source>
        <dbReference type="EMBL" id="SIS12863.1"/>
    </source>
</evidence>
<dbReference type="Proteomes" id="UP000186096">
    <property type="component" value="Unassembled WGS sequence"/>
</dbReference>
<dbReference type="AlphaFoldDB" id="A0A1N7GJT5"/>